<gene>
    <name evidence="7" type="ordered locus">MTR_4g028190</name>
</gene>
<reference evidence="8" key="3">
    <citation type="submission" date="2015-04" db="UniProtKB">
        <authorList>
            <consortium name="EnsemblPlants"/>
        </authorList>
    </citation>
    <scope>IDENTIFICATION</scope>
    <source>
        <strain evidence="8">cv. Jemalong A17</strain>
    </source>
</reference>
<feature type="signal peptide" evidence="5">
    <location>
        <begin position="1"/>
        <end position="22"/>
    </location>
</feature>
<protein>
    <recommendedName>
        <fullName evidence="4">Non-specific lipid-transfer protein</fullName>
    </recommendedName>
</protein>
<evidence type="ECO:0000313" key="8">
    <source>
        <dbReference type="EnsemblPlants" id="AES87491"/>
    </source>
</evidence>
<evidence type="ECO:0000256" key="4">
    <source>
        <dbReference type="RuleBase" id="RU000628"/>
    </source>
</evidence>
<dbReference type="Gene3D" id="1.10.110.10">
    <property type="entry name" value="Plant lipid-transfer and hydrophobic proteins"/>
    <property type="match status" value="1"/>
</dbReference>
<dbReference type="GO" id="GO:0006869">
    <property type="term" value="P:lipid transport"/>
    <property type="evidence" value="ECO:0007669"/>
    <property type="project" value="InterPro"/>
</dbReference>
<feature type="chain" id="PRO_5014572915" description="Non-specific lipid-transfer protein" evidence="5">
    <location>
        <begin position="23"/>
        <end position="125"/>
    </location>
</feature>
<proteinExistence type="inferred from homology"/>
<reference evidence="7 9" key="1">
    <citation type="journal article" date="2011" name="Nature">
        <title>The Medicago genome provides insight into the evolution of rhizobial symbioses.</title>
        <authorList>
            <person name="Young N.D."/>
            <person name="Debelle F."/>
            <person name="Oldroyd G.E."/>
            <person name="Geurts R."/>
            <person name="Cannon S.B."/>
            <person name="Udvardi M.K."/>
            <person name="Benedito V.A."/>
            <person name="Mayer K.F."/>
            <person name="Gouzy J."/>
            <person name="Schoof H."/>
            <person name="Van de Peer Y."/>
            <person name="Proost S."/>
            <person name="Cook D.R."/>
            <person name="Meyers B.C."/>
            <person name="Spannagl M."/>
            <person name="Cheung F."/>
            <person name="De Mita S."/>
            <person name="Krishnakumar V."/>
            <person name="Gundlach H."/>
            <person name="Zhou S."/>
            <person name="Mudge J."/>
            <person name="Bharti A.K."/>
            <person name="Murray J.D."/>
            <person name="Naoumkina M.A."/>
            <person name="Rosen B."/>
            <person name="Silverstein K.A."/>
            <person name="Tang H."/>
            <person name="Rombauts S."/>
            <person name="Zhao P.X."/>
            <person name="Zhou P."/>
            <person name="Barbe V."/>
            <person name="Bardou P."/>
            <person name="Bechner M."/>
            <person name="Bellec A."/>
            <person name="Berger A."/>
            <person name="Berges H."/>
            <person name="Bidwell S."/>
            <person name="Bisseling T."/>
            <person name="Choisne N."/>
            <person name="Couloux A."/>
            <person name="Denny R."/>
            <person name="Deshpande S."/>
            <person name="Dai X."/>
            <person name="Doyle J.J."/>
            <person name="Dudez A.M."/>
            <person name="Farmer A.D."/>
            <person name="Fouteau S."/>
            <person name="Franken C."/>
            <person name="Gibelin C."/>
            <person name="Gish J."/>
            <person name="Goldstein S."/>
            <person name="Gonzalez A.J."/>
            <person name="Green P.J."/>
            <person name="Hallab A."/>
            <person name="Hartog M."/>
            <person name="Hua A."/>
            <person name="Humphray S.J."/>
            <person name="Jeong D.H."/>
            <person name="Jing Y."/>
            <person name="Jocker A."/>
            <person name="Kenton S.M."/>
            <person name="Kim D.J."/>
            <person name="Klee K."/>
            <person name="Lai H."/>
            <person name="Lang C."/>
            <person name="Lin S."/>
            <person name="Macmil S.L."/>
            <person name="Magdelenat G."/>
            <person name="Matthews L."/>
            <person name="McCorrison J."/>
            <person name="Monaghan E.L."/>
            <person name="Mun J.H."/>
            <person name="Najar F.Z."/>
            <person name="Nicholson C."/>
            <person name="Noirot C."/>
            <person name="O'Bleness M."/>
            <person name="Paule C.R."/>
            <person name="Poulain J."/>
            <person name="Prion F."/>
            <person name="Qin B."/>
            <person name="Qu C."/>
            <person name="Retzel E.F."/>
            <person name="Riddle C."/>
            <person name="Sallet E."/>
            <person name="Samain S."/>
            <person name="Samson N."/>
            <person name="Sanders I."/>
            <person name="Saurat O."/>
            <person name="Scarpelli C."/>
            <person name="Schiex T."/>
            <person name="Segurens B."/>
            <person name="Severin A.J."/>
            <person name="Sherrier D.J."/>
            <person name="Shi R."/>
            <person name="Sims S."/>
            <person name="Singer S.R."/>
            <person name="Sinharoy S."/>
            <person name="Sterck L."/>
            <person name="Viollet A."/>
            <person name="Wang B.B."/>
            <person name="Wang K."/>
            <person name="Wang M."/>
            <person name="Wang X."/>
            <person name="Warfsmann J."/>
            <person name="Weissenbach J."/>
            <person name="White D.D."/>
            <person name="White J.D."/>
            <person name="Wiley G.B."/>
            <person name="Wincker P."/>
            <person name="Xing Y."/>
            <person name="Yang L."/>
            <person name="Yao Z."/>
            <person name="Ying F."/>
            <person name="Zhai J."/>
            <person name="Zhou L."/>
            <person name="Zuber A."/>
            <person name="Denarie J."/>
            <person name="Dixon R.A."/>
            <person name="May G.D."/>
            <person name="Schwartz D.C."/>
            <person name="Rogers J."/>
            <person name="Quetier F."/>
            <person name="Town C.D."/>
            <person name="Roe B.A."/>
        </authorList>
    </citation>
    <scope>NUCLEOTIDE SEQUENCE [LARGE SCALE GENOMIC DNA]</scope>
    <source>
        <strain evidence="7">A17</strain>
        <strain evidence="8 9">cv. Jemalong A17</strain>
    </source>
</reference>
<dbReference type="Pfam" id="PF00234">
    <property type="entry name" value="Tryp_alpha_amyl"/>
    <property type="match status" value="1"/>
</dbReference>
<dbReference type="SUPFAM" id="SSF47699">
    <property type="entry name" value="Bifunctional inhibitor/lipid-transfer protein/seed storage 2S albumin"/>
    <property type="match status" value="1"/>
</dbReference>
<keyword evidence="4" id="KW-0446">Lipid-binding</keyword>
<comment type="similarity">
    <text evidence="1 4">Belongs to the plant LTP family.</text>
</comment>
<reference evidence="7 9" key="2">
    <citation type="journal article" date="2014" name="BMC Genomics">
        <title>An improved genome release (version Mt4.0) for the model legume Medicago truncatula.</title>
        <authorList>
            <person name="Tang H."/>
            <person name="Krishnakumar V."/>
            <person name="Bidwell S."/>
            <person name="Rosen B."/>
            <person name="Chan A."/>
            <person name="Zhou S."/>
            <person name="Gentzbittel L."/>
            <person name="Childs K.L."/>
            <person name="Yandell M."/>
            <person name="Gundlach H."/>
            <person name="Mayer K.F."/>
            <person name="Schwartz D.C."/>
            <person name="Town C.D."/>
        </authorList>
    </citation>
    <scope>GENOME REANNOTATION</scope>
    <source>
        <strain evidence="8 9">cv. Jemalong A17</strain>
    </source>
</reference>
<dbReference type="HOGENOM" id="CLU_128423_0_0_1"/>
<dbReference type="PANTHER" id="PTHR33076">
    <property type="entry name" value="NON-SPECIFIC LIPID-TRANSFER PROTEIN 2-RELATED"/>
    <property type="match status" value="1"/>
</dbReference>
<sequence length="125" mass="13358">MSSSMVLVKVTCLTMMMCMVLGLPQTLDALSCLQVETKLMPCVPYVTGNGGYVPQPCCDGVKAINNQAVTKSDRQAACRCIKTATSAIHGLNMDILAGLPSKCGVHLPYTLGPSTTCEKYVYKPH</sequence>
<evidence type="ECO:0000256" key="1">
    <source>
        <dbReference type="ARBA" id="ARBA00009748"/>
    </source>
</evidence>
<feature type="domain" description="Bifunctional inhibitor/plant lipid transfer protein/seed storage helical" evidence="6">
    <location>
        <begin position="32"/>
        <end position="117"/>
    </location>
</feature>
<accession>A0A0C3WU23</accession>
<name>G7JIB5_MEDTR</name>
<evidence type="ECO:0000313" key="7">
    <source>
        <dbReference type="EMBL" id="AES87491.2"/>
    </source>
</evidence>
<evidence type="ECO:0000256" key="5">
    <source>
        <dbReference type="SAM" id="SignalP"/>
    </source>
</evidence>
<dbReference type="SMART" id="SM00499">
    <property type="entry name" value="AAI"/>
    <property type="match status" value="1"/>
</dbReference>
<keyword evidence="3" id="KW-1015">Disulfide bond</keyword>
<evidence type="ECO:0000259" key="6">
    <source>
        <dbReference type="SMART" id="SM00499"/>
    </source>
</evidence>
<keyword evidence="4" id="KW-0813">Transport</keyword>
<evidence type="ECO:0000313" key="9">
    <source>
        <dbReference type="Proteomes" id="UP000002051"/>
    </source>
</evidence>
<dbReference type="PRINTS" id="PR00382">
    <property type="entry name" value="LIPIDTRNSFER"/>
</dbReference>
<dbReference type="InterPro" id="IPR000528">
    <property type="entry name" value="Plant_nsLTP"/>
</dbReference>
<dbReference type="InterPro" id="IPR016140">
    <property type="entry name" value="Bifunc_inhib/LTP/seed_store"/>
</dbReference>
<dbReference type="STRING" id="3880.G7JIB5"/>
<dbReference type="EMBL" id="CM001220">
    <property type="protein sequence ID" value="AES87491.2"/>
    <property type="molecule type" value="Genomic_DNA"/>
</dbReference>
<dbReference type="InterPro" id="IPR036312">
    <property type="entry name" value="Bifun_inhib/LTP/seed_sf"/>
</dbReference>
<comment type="function">
    <text evidence="4">Plant non-specific lipid-transfer proteins transfer phospholipids as well as galactolipids across membranes. May play a role in wax or cutin deposition in the cell walls of expanding epidermal cells and certain secretory tissues.</text>
</comment>
<dbReference type="Proteomes" id="UP000002051">
    <property type="component" value="Chromosome 4"/>
</dbReference>
<keyword evidence="9" id="KW-1185">Reference proteome</keyword>
<dbReference type="CDD" id="cd01960">
    <property type="entry name" value="nsLTP1"/>
    <property type="match status" value="1"/>
</dbReference>
<keyword evidence="2 5" id="KW-0732">Signal</keyword>
<accession>G7JIB5</accession>
<evidence type="ECO:0000256" key="2">
    <source>
        <dbReference type="ARBA" id="ARBA00022729"/>
    </source>
</evidence>
<evidence type="ECO:0000256" key="3">
    <source>
        <dbReference type="ARBA" id="ARBA00023157"/>
    </source>
</evidence>
<dbReference type="PaxDb" id="3880-AES87491"/>
<dbReference type="AlphaFoldDB" id="G7JIB5"/>
<dbReference type="EnsemblPlants" id="AES87491">
    <property type="protein sequence ID" value="AES87491"/>
    <property type="gene ID" value="MTR_4g028190"/>
</dbReference>
<dbReference type="GO" id="GO:0008289">
    <property type="term" value="F:lipid binding"/>
    <property type="evidence" value="ECO:0007669"/>
    <property type="project" value="UniProtKB-KW"/>
</dbReference>
<organism evidence="7 9">
    <name type="scientific">Medicago truncatula</name>
    <name type="common">Barrel medic</name>
    <name type="synonym">Medicago tribuloides</name>
    <dbReference type="NCBI Taxonomy" id="3880"/>
    <lineage>
        <taxon>Eukaryota</taxon>
        <taxon>Viridiplantae</taxon>
        <taxon>Streptophyta</taxon>
        <taxon>Embryophyta</taxon>
        <taxon>Tracheophyta</taxon>
        <taxon>Spermatophyta</taxon>
        <taxon>Magnoliopsida</taxon>
        <taxon>eudicotyledons</taxon>
        <taxon>Gunneridae</taxon>
        <taxon>Pentapetalae</taxon>
        <taxon>rosids</taxon>
        <taxon>fabids</taxon>
        <taxon>Fabales</taxon>
        <taxon>Fabaceae</taxon>
        <taxon>Papilionoideae</taxon>
        <taxon>50 kb inversion clade</taxon>
        <taxon>NPAAA clade</taxon>
        <taxon>Hologalegina</taxon>
        <taxon>IRL clade</taxon>
        <taxon>Trifolieae</taxon>
        <taxon>Medicago</taxon>
    </lineage>
</organism>